<evidence type="ECO:0000256" key="1">
    <source>
        <dbReference type="SAM" id="MobiDB-lite"/>
    </source>
</evidence>
<evidence type="ECO:0000313" key="3">
    <source>
        <dbReference type="EMBL" id="MBB4844367.1"/>
    </source>
</evidence>
<keyword evidence="2" id="KW-1133">Transmembrane helix</keyword>
<keyword evidence="2" id="KW-0812">Transmembrane</keyword>
<gene>
    <name evidence="3" type="ORF">HNP55_002903</name>
</gene>
<keyword evidence="4" id="KW-1185">Reference proteome</keyword>
<organism evidence="3 4">
    <name type="scientific">Roseateles oligotrophus</name>
    <dbReference type="NCBI Taxonomy" id="1769250"/>
    <lineage>
        <taxon>Bacteria</taxon>
        <taxon>Pseudomonadati</taxon>
        <taxon>Pseudomonadota</taxon>
        <taxon>Betaproteobacteria</taxon>
        <taxon>Burkholderiales</taxon>
        <taxon>Sphaerotilaceae</taxon>
        <taxon>Roseateles</taxon>
    </lineage>
</organism>
<evidence type="ECO:0000256" key="2">
    <source>
        <dbReference type="SAM" id="Phobius"/>
    </source>
</evidence>
<dbReference type="Proteomes" id="UP000562027">
    <property type="component" value="Unassembled WGS sequence"/>
</dbReference>
<dbReference type="AlphaFoldDB" id="A0A840LGF1"/>
<evidence type="ECO:0000313" key="4">
    <source>
        <dbReference type="Proteomes" id="UP000562027"/>
    </source>
</evidence>
<proteinExistence type="predicted"/>
<sequence length="168" mass="19079">MSPEKRPRPKRSGIETEEERTWVEFYRRVRSDPALAAEVLAQLERDVEMKRSHLALYLSCKEALRRDKARQARHKRIGFFVRWLAYTLFVMPWQALREFGSEGRDIAIEMLPEADRSPRQTPRALETAAALPPSPSGITTPPRRSRKARPDATAPAEAGAEKADPASS</sequence>
<accession>A0A840LGF1</accession>
<dbReference type="RefSeq" id="WP_184300586.1">
    <property type="nucleotide sequence ID" value="NZ_JACHLP010000005.1"/>
</dbReference>
<keyword evidence="2" id="KW-0472">Membrane</keyword>
<name>A0A840LGF1_9BURK</name>
<comment type="caution">
    <text evidence="3">The sequence shown here is derived from an EMBL/GenBank/DDBJ whole genome shotgun (WGS) entry which is preliminary data.</text>
</comment>
<dbReference type="EMBL" id="JACHLP010000005">
    <property type="protein sequence ID" value="MBB4844367.1"/>
    <property type="molecule type" value="Genomic_DNA"/>
</dbReference>
<feature type="region of interest" description="Disordered" evidence="1">
    <location>
        <begin position="112"/>
        <end position="168"/>
    </location>
</feature>
<reference evidence="3 4" key="1">
    <citation type="submission" date="2020-08" db="EMBL/GenBank/DDBJ databases">
        <title>Functional genomics of gut bacteria from endangered species of beetles.</title>
        <authorList>
            <person name="Carlos-Shanley C."/>
        </authorList>
    </citation>
    <scope>NUCLEOTIDE SEQUENCE [LARGE SCALE GENOMIC DNA]</scope>
    <source>
        <strain evidence="3 4">S00239</strain>
    </source>
</reference>
<feature type="transmembrane region" description="Helical" evidence="2">
    <location>
        <begin position="77"/>
        <end position="96"/>
    </location>
</feature>
<feature type="compositionally biased region" description="Basic and acidic residues" evidence="1">
    <location>
        <begin position="159"/>
        <end position="168"/>
    </location>
</feature>
<protein>
    <submittedName>
        <fullName evidence="3">Uncharacterized protein</fullName>
    </submittedName>
</protein>